<evidence type="ECO:0000256" key="1">
    <source>
        <dbReference type="SAM" id="MobiDB-lite"/>
    </source>
</evidence>
<dbReference type="OrthoDB" id="2556847at2759"/>
<feature type="compositionally biased region" description="Acidic residues" evidence="1">
    <location>
        <begin position="163"/>
        <end position="172"/>
    </location>
</feature>
<proteinExistence type="predicted"/>
<protein>
    <recommendedName>
        <fullName evidence="2">GLTSCR protein conserved domain-containing protein</fullName>
    </recommendedName>
</protein>
<dbReference type="Proteomes" id="UP000613740">
    <property type="component" value="Unassembled WGS sequence"/>
</dbReference>
<feature type="region of interest" description="Disordered" evidence="1">
    <location>
        <begin position="148"/>
        <end position="182"/>
    </location>
</feature>
<feature type="compositionally biased region" description="Basic and acidic residues" evidence="1">
    <location>
        <begin position="14"/>
        <end position="24"/>
    </location>
</feature>
<feature type="domain" description="GLTSCR protein conserved" evidence="2">
    <location>
        <begin position="33"/>
        <end position="153"/>
    </location>
</feature>
<organism evidence="3 4">
    <name type="scientific">Chlamydomonas schloesseri</name>
    <dbReference type="NCBI Taxonomy" id="2026947"/>
    <lineage>
        <taxon>Eukaryota</taxon>
        <taxon>Viridiplantae</taxon>
        <taxon>Chlorophyta</taxon>
        <taxon>core chlorophytes</taxon>
        <taxon>Chlorophyceae</taxon>
        <taxon>CS clade</taxon>
        <taxon>Chlamydomonadales</taxon>
        <taxon>Chlamydomonadaceae</taxon>
        <taxon>Chlamydomonas</taxon>
    </lineage>
</organism>
<reference evidence="3" key="1">
    <citation type="journal article" date="2020" name="bioRxiv">
        <title>Comparative genomics of Chlamydomonas.</title>
        <authorList>
            <person name="Craig R.J."/>
            <person name="Hasan A.R."/>
            <person name="Ness R.W."/>
            <person name="Keightley P.D."/>
        </authorList>
    </citation>
    <scope>NUCLEOTIDE SEQUENCE</scope>
    <source>
        <strain evidence="3">CCAP 11/173</strain>
    </source>
</reference>
<evidence type="ECO:0000313" key="4">
    <source>
        <dbReference type="Proteomes" id="UP000613740"/>
    </source>
</evidence>
<feature type="region of interest" description="Disordered" evidence="1">
    <location>
        <begin position="1"/>
        <end position="24"/>
    </location>
</feature>
<accession>A0A835WMN1</accession>
<gene>
    <name evidence="3" type="ORF">HYH02_004439</name>
</gene>
<evidence type="ECO:0000259" key="2">
    <source>
        <dbReference type="Pfam" id="PF15249"/>
    </source>
</evidence>
<dbReference type="InterPro" id="IPR015671">
    <property type="entry name" value="GSCR1_dom"/>
</dbReference>
<dbReference type="AlphaFoldDB" id="A0A835WMN1"/>
<dbReference type="EMBL" id="JAEHOD010000010">
    <property type="protein sequence ID" value="KAG2450599.1"/>
    <property type="molecule type" value="Genomic_DNA"/>
</dbReference>
<sequence length="182" mass="20262">MAAKPQQAGAGRKPQTESEAKSQKRTLELLAEDCKRICTTNVGKPFTTLQDAIDHLLPFHVLSSLAGDDVDEEEAAAAAEEGARLLCTRRDLAQELATRRAVELHTKVEEMRQRLVKLEDRYRTRHSRPMPEEELFIAQVLKEVSERALEAERAKPPVMNSDSESDSEEGEDPTPGATGQKQ</sequence>
<keyword evidence="4" id="KW-1185">Reference proteome</keyword>
<name>A0A835WMN1_9CHLO</name>
<evidence type="ECO:0000313" key="3">
    <source>
        <dbReference type="EMBL" id="KAG2450599.1"/>
    </source>
</evidence>
<dbReference type="Pfam" id="PF15249">
    <property type="entry name" value="GLTSCR1"/>
    <property type="match status" value="1"/>
</dbReference>
<comment type="caution">
    <text evidence="3">The sequence shown here is derived from an EMBL/GenBank/DDBJ whole genome shotgun (WGS) entry which is preliminary data.</text>
</comment>